<name>A0A067SPT9_GALM3</name>
<dbReference type="OrthoDB" id="3047947at2759"/>
<gene>
    <name evidence="1" type="ORF">GALMADRAFT_252281</name>
</gene>
<dbReference type="SUPFAM" id="SSF52047">
    <property type="entry name" value="RNI-like"/>
    <property type="match status" value="1"/>
</dbReference>
<keyword evidence="2" id="KW-1185">Reference proteome</keyword>
<dbReference type="EMBL" id="KL142387">
    <property type="protein sequence ID" value="KDR72930.1"/>
    <property type="molecule type" value="Genomic_DNA"/>
</dbReference>
<sequence>MTPQPSIPVHSIGDSDYALPDRCPIASLPEELWTLILDIVVDSFDHPSGSVARAKAPLIASQVSRSWRLSALENCHWWSTIAISGPWRMDAIEAYLERSKECLLEIVFIYNPYAAVKPTSEDYQRLLGFLFPHFPRCRVLHITKVFDYYSTIPFSFLKDILNTYMPYLEEFTLEVDPLFYRQDLSQSGVRSLFSSAPHLRDLRLIGIAPKPPLVPLDARTPNSVPLTSLHLSPLSHRLTFQEFKMMLRACPSLTTLALYNHPTLSGSPTPCNMPSLESLYIIGGLSQLTLHLVAPKLKELIIAPISAHDLDTLVFESYRNFGAPNPHRFPALRVLTLGAIGSKAYQAVRDASTCFPQVECLVLPTLRDLSLPKVFADNCVVFPNLLDLALTGIDERNYTEIQELQVFRAQQRRPLRTVYVDSASLTFIKSEVLEGDLVSSDVVEGNLWEAQRRGLLRSEVQWQLNKS</sequence>
<dbReference type="InterPro" id="IPR032675">
    <property type="entry name" value="LRR_dom_sf"/>
</dbReference>
<evidence type="ECO:0000313" key="1">
    <source>
        <dbReference type="EMBL" id="KDR72930.1"/>
    </source>
</evidence>
<evidence type="ECO:0008006" key="3">
    <source>
        <dbReference type="Google" id="ProtNLM"/>
    </source>
</evidence>
<proteinExistence type="predicted"/>
<accession>A0A067SPT9</accession>
<dbReference type="Gene3D" id="3.80.10.10">
    <property type="entry name" value="Ribonuclease Inhibitor"/>
    <property type="match status" value="1"/>
</dbReference>
<reference evidence="2" key="1">
    <citation type="journal article" date="2014" name="Proc. Natl. Acad. Sci. U.S.A.">
        <title>Extensive sampling of basidiomycete genomes demonstrates inadequacy of the white-rot/brown-rot paradigm for wood decay fungi.</title>
        <authorList>
            <person name="Riley R."/>
            <person name="Salamov A.A."/>
            <person name="Brown D.W."/>
            <person name="Nagy L.G."/>
            <person name="Floudas D."/>
            <person name="Held B.W."/>
            <person name="Levasseur A."/>
            <person name="Lombard V."/>
            <person name="Morin E."/>
            <person name="Otillar R."/>
            <person name="Lindquist E.A."/>
            <person name="Sun H."/>
            <person name="LaButti K.M."/>
            <person name="Schmutz J."/>
            <person name="Jabbour D."/>
            <person name="Luo H."/>
            <person name="Baker S.E."/>
            <person name="Pisabarro A.G."/>
            <person name="Walton J.D."/>
            <person name="Blanchette R.A."/>
            <person name="Henrissat B."/>
            <person name="Martin F."/>
            <person name="Cullen D."/>
            <person name="Hibbett D.S."/>
            <person name="Grigoriev I.V."/>
        </authorList>
    </citation>
    <scope>NUCLEOTIDE SEQUENCE [LARGE SCALE GENOMIC DNA]</scope>
    <source>
        <strain evidence="2">CBS 339.88</strain>
    </source>
</reference>
<protein>
    <recommendedName>
        <fullName evidence="3">F-box domain-containing protein</fullName>
    </recommendedName>
</protein>
<dbReference type="Proteomes" id="UP000027222">
    <property type="component" value="Unassembled WGS sequence"/>
</dbReference>
<organism evidence="1 2">
    <name type="scientific">Galerina marginata (strain CBS 339.88)</name>
    <dbReference type="NCBI Taxonomy" id="685588"/>
    <lineage>
        <taxon>Eukaryota</taxon>
        <taxon>Fungi</taxon>
        <taxon>Dikarya</taxon>
        <taxon>Basidiomycota</taxon>
        <taxon>Agaricomycotina</taxon>
        <taxon>Agaricomycetes</taxon>
        <taxon>Agaricomycetidae</taxon>
        <taxon>Agaricales</taxon>
        <taxon>Agaricineae</taxon>
        <taxon>Strophariaceae</taxon>
        <taxon>Galerina</taxon>
    </lineage>
</organism>
<dbReference type="AlphaFoldDB" id="A0A067SPT9"/>
<evidence type="ECO:0000313" key="2">
    <source>
        <dbReference type="Proteomes" id="UP000027222"/>
    </source>
</evidence>
<dbReference type="HOGENOM" id="CLU_020999_5_1_1"/>